<dbReference type="PRINTS" id="PR00039">
    <property type="entry name" value="HTHLYSR"/>
</dbReference>
<accession>A0ABP7V695</accession>
<comment type="caution">
    <text evidence="6">The sequence shown here is derived from an EMBL/GenBank/DDBJ whole genome shotgun (WGS) entry which is preliminary data.</text>
</comment>
<dbReference type="InterPro" id="IPR036388">
    <property type="entry name" value="WH-like_DNA-bd_sf"/>
</dbReference>
<name>A0ABP7V695_9ACTN</name>
<dbReference type="Proteomes" id="UP001500683">
    <property type="component" value="Unassembled WGS sequence"/>
</dbReference>
<dbReference type="Pfam" id="PF03466">
    <property type="entry name" value="LysR_substrate"/>
    <property type="match status" value="1"/>
</dbReference>
<keyword evidence="3" id="KW-0238">DNA-binding</keyword>
<evidence type="ECO:0000256" key="2">
    <source>
        <dbReference type="ARBA" id="ARBA00023015"/>
    </source>
</evidence>
<gene>
    <name evidence="6" type="ORF">GCM10022214_11230</name>
</gene>
<dbReference type="Gene3D" id="1.10.10.10">
    <property type="entry name" value="Winged helix-like DNA-binding domain superfamily/Winged helix DNA-binding domain"/>
    <property type="match status" value="1"/>
</dbReference>
<protein>
    <submittedName>
        <fullName evidence="6">LysR family transcriptional regulator</fullName>
    </submittedName>
</protein>
<proteinExistence type="inferred from homology"/>
<reference evidence="7" key="1">
    <citation type="journal article" date="2019" name="Int. J. Syst. Evol. Microbiol.">
        <title>The Global Catalogue of Microorganisms (GCM) 10K type strain sequencing project: providing services to taxonomists for standard genome sequencing and annotation.</title>
        <authorList>
            <consortium name="The Broad Institute Genomics Platform"/>
            <consortium name="The Broad Institute Genome Sequencing Center for Infectious Disease"/>
            <person name="Wu L."/>
            <person name="Ma J."/>
        </authorList>
    </citation>
    <scope>NUCLEOTIDE SEQUENCE [LARGE SCALE GENOMIC DNA]</scope>
    <source>
        <strain evidence="7">JCM 16702</strain>
    </source>
</reference>
<evidence type="ECO:0000256" key="4">
    <source>
        <dbReference type="ARBA" id="ARBA00023163"/>
    </source>
</evidence>
<keyword evidence="7" id="KW-1185">Reference proteome</keyword>
<dbReference type="EMBL" id="BAAAZG010000002">
    <property type="protein sequence ID" value="GAA4060284.1"/>
    <property type="molecule type" value="Genomic_DNA"/>
</dbReference>
<dbReference type="InterPro" id="IPR000847">
    <property type="entry name" value="LysR_HTH_N"/>
</dbReference>
<dbReference type="Pfam" id="PF00126">
    <property type="entry name" value="HTH_1"/>
    <property type="match status" value="1"/>
</dbReference>
<evidence type="ECO:0000256" key="3">
    <source>
        <dbReference type="ARBA" id="ARBA00023125"/>
    </source>
</evidence>
<evidence type="ECO:0000313" key="6">
    <source>
        <dbReference type="EMBL" id="GAA4060284.1"/>
    </source>
</evidence>
<feature type="domain" description="HTH lysR-type" evidence="5">
    <location>
        <begin position="1"/>
        <end position="60"/>
    </location>
</feature>
<keyword evidence="2" id="KW-0805">Transcription regulation</keyword>
<dbReference type="PROSITE" id="PS50931">
    <property type="entry name" value="HTH_LYSR"/>
    <property type="match status" value="1"/>
</dbReference>
<dbReference type="Gene3D" id="3.40.190.10">
    <property type="entry name" value="Periplasmic binding protein-like II"/>
    <property type="match status" value="2"/>
</dbReference>
<dbReference type="PANTHER" id="PTHR30346:SF0">
    <property type="entry name" value="HCA OPERON TRANSCRIPTIONAL ACTIVATOR HCAR"/>
    <property type="match status" value="1"/>
</dbReference>
<dbReference type="PANTHER" id="PTHR30346">
    <property type="entry name" value="TRANSCRIPTIONAL DUAL REGULATOR HCAR-RELATED"/>
    <property type="match status" value="1"/>
</dbReference>
<dbReference type="InterPro" id="IPR036390">
    <property type="entry name" value="WH_DNA-bd_sf"/>
</dbReference>
<dbReference type="RefSeq" id="WP_344941681.1">
    <property type="nucleotide sequence ID" value="NZ_BAAAZG010000002.1"/>
</dbReference>
<sequence length="313" mass="34519">MDLDLGAVRAFVAVADARFFGEAADVLGLSQQAVSKRVARLEADLGTALFHRTRTGAELTEDGAAFLVNARALLALADQSVALLRSRHRALRVDVLSSRIATNEVVRDFHASVPDLEIETVRSKEGLRAIAPALVRGEIDASFARVTGELDEAVAHAPAYADRMHVLVGRRHPLASERQVPVAALRGMTAWMPGLASPDTEWAEYYRHFTARFGVHMDASGPNFGLDDDVERVAASADVISLVGERMRVPWNPDVVQLPIVDPVPVFPFSLLWHRQNRHPALPTLISYVRRHFRPLDASTHWLPAQDRPGFTR</sequence>
<organism evidence="6 7">
    <name type="scientific">Actinomadura miaoliensis</name>
    <dbReference type="NCBI Taxonomy" id="430685"/>
    <lineage>
        <taxon>Bacteria</taxon>
        <taxon>Bacillati</taxon>
        <taxon>Actinomycetota</taxon>
        <taxon>Actinomycetes</taxon>
        <taxon>Streptosporangiales</taxon>
        <taxon>Thermomonosporaceae</taxon>
        <taxon>Actinomadura</taxon>
    </lineage>
</organism>
<dbReference type="SUPFAM" id="SSF46785">
    <property type="entry name" value="Winged helix' DNA-binding domain"/>
    <property type="match status" value="1"/>
</dbReference>
<dbReference type="SUPFAM" id="SSF53850">
    <property type="entry name" value="Periplasmic binding protein-like II"/>
    <property type="match status" value="1"/>
</dbReference>
<evidence type="ECO:0000259" key="5">
    <source>
        <dbReference type="PROSITE" id="PS50931"/>
    </source>
</evidence>
<evidence type="ECO:0000313" key="7">
    <source>
        <dbReference type="Proteomes" id="UP001500683"/>
    </source>
</evidence>
<comment type="similarity">
    <text evidence="1">Belongs to the LysR transcriptional regulatory family.</text>
</comment>
<evidence type="ECO:0000256" key="1">
    <source>
        <dbReference type="ARBA" id="ARBA00009437"/>
    </source>
</evidence>
<dbReference type="InterPro" id="IPR005119">
    <property type="entry name" value="LysR_subst-bd"/>
</dbReference>
<keyword evidence="4" id="KW-0804">Transcription</keyword>